<proteinExistence type="predicted"/>
<protein>
    <submittedName>
        <fullName evidence="2">CTAGE family member 5</fullName>
    </submittedName>
</protein>
<dbReference type="InterPro" id="IPR029602">
    <property type="entry name" value="IFT74"/>
</dbReference>
<dbReference type="GO" id="GO:0005929">
    <property type="term" value="C:cilium"/>
    <property type="evidence" value="ECO:0007669"/>
    <property type="project" value="TreeGrafter"/>
</dbReference>
<sequence length="215" mass="25135">LKLKEMQMDEFLDAYDDLKANEEARIDCASNEIIRTLELISTNGTKLDLSSQITDTDNSALQGNENASAYELKDLHVRLQEELLSAEEMEERLETTNRNISERMDDLVQKMKQFENIDALKSGTELKRQDLEQSRKEFENVLPETEQYCQRLLENLAQKKSSLENSDEYIKLKNVQKKWQYVEQSTALLRETVAQRKAETNYQDFKDEVILKKLT</sequence>
<keyword evidence="1" id="KW-0175">Coiled coil</keyword>
<evidence type="ECO:0000313" key="2">
    <source>
        <dbReference type="WBParaSite" id="GPUH_0001885901-mRNA-1"/>
    </source>
</evidence>
<dbReference type="WBParaSite" id="GPUH_0001885901-mRNA-1">
    <property type="protein sequence ID" value="GPUH_0001885901-mRNA-1"/>
    <property type="gene ID" value="GPUH_0001885901"/>
</dbReference>
<reference evidence="2" key="1">
    <citation type="submission" date="2016-06" db="UniProtKB">
        <authorList>
            <consortium name="WormBaseParasite"/>
        </authorList>
    </citation>
    <scope>IDENTIFICATION</scope>
</reference>
<dbReference type="GO" id="GO:0048487">
    <property type="term" value="F:beta-tubulin binding"/>
    <property type="evidence" value="ECO:0007669"/>
    <property type="project" value="InterPro"/>
</dbReference>
<dbReference type="PANTHER" id="PTHR31432:SF0">
    <property type="entry name" value="INTRAFLAGELLAR TRANSPORT PROTEIN 74 HOMOLOG"/>
    <property type="match status" value="1"/>
</dbReference>
<dbReference type="GO" id="GO:0030992">
    <property type="term" value="C:intraciliary transport particle B"/>
    <property type="evidence" value="ECO:0007669"/>
    <property type="project" value="InterPro"/>
</dbReference>
<dbReference type="PANTHER" id="PTHR31432">
    <property type="entry name" value="INTRAFLAGELLAR TRANSPORT PROTEIN 74 HOMOLOG"/>
    <property type="match status" value="1"/>
</dbReference>
<dbReference type="GO" id="GO:0035735">
    <property type="term" value="P:intraciliary transport involved in cilium assembly"/>
    <property type="evidence" value="ECO:0007669"/>
    <property type="project" value="TreeGrafter"/>
</dbReference>
<feature type="coiled-coil region" evidence="1">
    <location>
        <begin position="1"/>
        <end position="32"/>
    </location>
</feature>
<organism evidence="2">
    <name type="scientific">Gongylonema pulchrum</name>
    <dbReference type="NCBI Taxonomy" id="637853"/>
    <lineage>
        <taxon>Eukaryota</taxon>
        <taxon>Metazoa</taxon>
        <taxon>Ecdysozoa</taxon>
        <taxon>Nematoda</taxon>
        <taxon>Chromadorea</taxon>
        <taxon>Rhabditida</taxon>
        <taxon>Spirurina</taxon>
        <taxon>Spiruromorpha</taxon>
        <taxon>Spiruroidea</taxon>
        <taxon>Gongylonematidae</taxon>
        <taxon>Gongylonema</taxon>
    </lineage>
</organism>
<name>A0A183ECZ3_9BILA</name>
<feature type="coiled-coil region" evidence="1">
    <location>
        <begin position="72"/>
        <end position="117"/>
    </location>
</feature>
<dbReference type="AlphaFoldDB" id="A0A183ECZ3"/>
<evidence type="ECO:0000256" key="1">
    <source>
        <dbReference type="SAM" id="Coils"/>
    </source>
</evidence>
<accession>A0A183ECZ3</accession>